<gene>
    <name evidence="1" type="ORF">S06H3_12134</name>
</gene>
<protein>
    <recommendedName>
        <fullName evidence="2">Homeodomain phBC6A51-type domain-containing protein</fullName>
    </recommendedName>
</protein>
<organism evidence="1">
    <name type="scientific">marine sediment metagenome</name>
    <dbReference type="NCBI Taxonomy" id="412755"/>
    <lineage>
        <taxon>unclassified sequences</taxon>
        <taxon>metagenomes</taxon>
        <taxon>ecological metagenomes</taxon>
    </lineage>
</organism>
<evidence type="ECO:0000313" key="1">
    <source>
        <dbReference type="EMBL" id="GAI05754.1"/>
    </source>
</evidence>
<evidence type="ECO:0008006" key="2">
    <source>
        <dbReference type="Google" id="ProtNLM"/>
    </source>
</evidence>
<sequence>MFDEIKQPKRKNFLEAYVKTGSVKKACEVADIDRVTPWRWRKEDEEYARAFEVAGEIYHGNYLDELEQELKKRSLEGTDKMSTVALFFALKAEAPTKYREKQAVPMVMGDIIIKMAIPPYDENLRLKEADVIEGEARELPIA</sequence>
<name>X1MHA5_9ZZZZ</name>
<dbReference type="AlphaFoldDB" id="X1MHA5"/>
<proteinExistence type="predicted"/>
<accession>X1MHA5</accession>
<comment type="caution">
    <text evidence="1">The sequence shown here is derived from an EMBL/GenBank/DDBJ whole genome shotgun (WGS) entry which is preliminary data.</text>
</comment>
<dbReference type="EMBL" id="BARV01005957">
    <property type="protein sequence ID" value="GAI05754.1"/>
    <property type="molecule type" value="Genomic_DNA"/>
</dbReference>
<reference evidence="1" key="1">
    <citation type="journal article" date="2014" name="Front. Microbiol.">
        <title>High frequency of phylogenetically diverse reductive dehalogenase-homologous genes in deep subseafloor sedimentary metagenomes.</title>
        <authorList>
            <person name="Kawai M."/>
            <person name="Futagami T."/>
            <person name="Toyoda A."/>
            <person name="Takaki Y."/>
            <person name="Nishi S."/>
            <person name="Hori S."/>
            <person name="Arai W."/>
            <person name="Tsubouchi T."/>
            <person name="Morono Y."/>
            <person name="Uchiyama I."/>
            <person name="Ito T."/>
            <person name="Fujiyama A."/>
            <person name="Inagaki F."/>
            <person name="Takami H."/>
        </authorList>
    </citation>
    <scope>NUCLEOTIDE SEQUENCE</scope>
    <source>
        <strain evidence="1">Expedition CK06-06</strain>
    </source>
</reference>